<dbReference type="Gene3D" id="3.40.50.300">
    <property type="entry name" value="P-loop containing nucleotide triphosphate hydrolases"/>
    <property type="match status" value="1"/>
</dbReference>
<keyword evidence="1" id="KW-0418">Kinase</keyword>
<keyword evidence="1" id="KW-0723">Serine/threonine-protein kinase</keyword>
<dbReference type="RefSeq" id="WP_133942085.1">
    <property type="nucleotide sequence ID" value="NZ_CP038241.1"/>
</dbReference>
<dbReference type="KEGG" id="aii:E4K63_01535"/>
<name>A0AAE6YH01_9GAMM</name>
<dbReference type="SUPFAM" id="SSF53795">
    <property type="entry name" value="PEP carboxykinase-like"/>
    <property type="match status" value="1"/>
</dbReference>
<keyword evidence="2" id="KW-1185">Reference proteome</keyword>
<protein>
    <submittedName>
        <fullName evidence="1">Serine/threonine protein kinase</fullName>
    </submittedName>
</protein>
<dbReference type="GO" id="GO:0004674">
    <property type="term" value="F:protein serine/threonine kinase activity"/>
    <property type="evidence" value="ECO:0007669"/>
    <property type="project" value="UniProtKB-KW"/>
</dbReference>
<sequence length="302" mass="34572">MYIYNIFGLIIASEIQLPVCQEKSKLKDQANVFIRFGEVKKHLPDDMKNTNNHTIVKPNNIWLHIKGNAWIHIHDGKYITVELYTNADLQTVCLYLFGSGIGALIHQQGKTIIHGNTIEVNNGCIVFTGDSGAGKSTISTAFYKNGYPFIADDLAVINDKLEVQPGIPRLKVWHDTANILNINTENLDKIRLLVNKYSYPITSNICLQPRVIRAIFLLENHDDNSFKIEELKGIIKLTQLQKHTYRKGYVKRMGYQEQFFKLNTQLAKNIPLYKITRPANKFGFQIDNLIKMVENIINKNLL</sequence>
<evidence type="ECO:0000313" key="1">
    <source>
        <dbReference type="EMBL" id="QIV95588.1"/>
    </source>
</evidence>
<keyword evidence="1" id="KW-0808">Transferase</keyword>
<dbReference type="InterPro" id="IPR027417">
    <property type="entry name" value="P-loop_NTPase"/>
</dbReference>
<accession>A0AAE6YH01</accession>
<dbReference type="AlphaFoldDB" id="A0AAE6YH01"/>
<dbReference type="EMBL" id="CP038241">
    <property type="protein sequence ID" value="QIV95588.1"/>
    <property type="molecule type" value="Genomic_DNA"/>
</dbReference>
<gene>
    <name evidence="1" type="ORF">E4K63_01535</name>
</gene>
<reference evidence="1 2" key="1">
    <citation type="submission" date="2019-03" db="EMBL/GenBank/DDBJ databases">
        <title>Complete Genome Sequence of Allofrancisella inopinata Strain SYSU YG23 Isolated from Water-Cooling Systems in China.</title>
        <authorList>
            <person name="Ohrman C."/>
            <person name="Uneklint I."/>
            <person name="Sjodin A."/>
        </authorList>
    </citation>
    <scope>NUCLEOTIDE SEQUENCE [LARGE SCALE GENOMIC DNA]</scope>
    <source>
        <strain evidence="1 2">SYSU YG23</strain>
    </source>
</reference>
<dbReference type="Proteomes" id="UP000502004">
    <property type="component" value="Chromosome"/>
</dbReference>
<proteinExistence type="predicted"/>
<evidence type="ECO:0000313" key="2">
    <source>
        <dbReference type="Proteomes" id="UP000502004"/>
    </source>
</evidence>
<organism evidence="1 2">
    <name type="scientific">Allofrancisella inopinata</name>
    <dbReference type="NCBI Taxonomy" id="1085647"/>
    <lineage>
        <taxon>Bacteria</taxon>
        <taxon>Pseudomonadati</taxon>
        <taxon>Pseudomonadota</taxon>
        <taxon>Gammaproteobacteria</taxon>
        <taxon>Thiotrichales</taxon>
        <taxon>Francisellaceae</taxon>
        <taxon>Allofrancisella</taxon>
    </lineage>
</organism>